<sequence>MESTPLVQQNGKDTDYDYLVKALMLGSDREGKASLMRQFGQG</sequence>
<reference evidence="1 2" key="1">
    <citation type="journal article" date="2018" name="PLoS ONE">
        <title>The draft genome of Kipferlia bialata reveals reductive genome evolution in fornicate parasites.</title>
        <authorList>
            <person name="Tanifuji G."/>
            <person name="Takabayashi S."/>
            <person name="Kume K."/>
            <person name="Takagi M."/>
            <person name="Nakayama T."/>
            <person name="Kamikawa R."/>
            <person name="Inagaki Y."/>
            <person name="Hashimoto T."/>
        </authorList>
    </citation>
    <scope>NUCLEOTIDE SEQUENCE [LARGE SCALE GENOMIC DNA]</scope>
    <source>
        <strain evidence="1">NY0173</strain>
    </source>
</reference>
<accession>A0A9K3D943</accession>
<name>A0A9K3D943_9EUKA</name>
<gene>
    <name evidence="1" type="ORF">KIPB_014326</name>
</gene>
<comment type="caution">
    <text evidence="1">The sequence shown here is derived from an EMBL/GenBank/DDBJ whole genome shotgun (WGS) entry which is preliminary data.</text>
</comment>
<feature type="non-terminal residue" evidence="1">
    <location>
        <position position="1"/>
    </location>
</feature>
<dbReference type="Proteomes" id="UP000265618">
    <property type="component" value="Unassembled WGS sequence"/>
</dbReference>
<organism evidence="1 2">
    <name type="scientific">Kipferlia bialata</name>
    <dbReference type="NCBI Taxonomy" id="797122"/>
    <lineage>
        <taxon>Eukaryota</taxon>
        <taxon>Metamonada</taxon>
        <taxon>Carpediemonas-like organisms</taxon>
        <taxon>Kipferlia</taxon>
    </lineage>
</organism>
<evidence type="ECO:0000313" key="2">
    <source>
        <dbReference type="Proteomes" id="UP000265618"/>
    </source>
</evidence>
<protein>
    <submittedName>
        <fullName evidence="1">Uncharacterized protein</fullName>
    </submittedName>
</protein>
<proteinExistence type="predicted"/>
<dbReference type="AlphaFoldDB" id="A0A9K3D943"/>
<evidence type="ECO:0000313" key="1">
    <source>
        <dbReference type="EMBL" id="GIQ91186.1"/>
    </source>
</evidence>
<keyword evidence="2" id="KW-1185">Reference proteome</keyword>
<dbReference type="EMBL" id="BDIP01007289">
    <property type="protein sequence ID" value="GIQ91186.1"/>
    <property type="molecule type" value="Genomic_DNA"/>
</dbReference>